<sequence length="111" mass="11898">MDDTAESSVHADDGPRDRTTADLLAGGEDSSASESSDGVNRKRALLFVSPFLAIGLFDLALLLGWGLDPLWGFMILPPILFVSVLGWIAFRTGFASDRTGDPATTDGSRRR</sequence>
<gene>
    <name evidence="4" type="ORF">EGO51_11825</name>
</gene>
<dbReference type="Proteomes" id="UP000326244">
    <property type="component" value="Unassembled WGS sequence"/>
</dbReference>
<dbReference type="InterPro" id="IPR058455">
    <property type="entry name" value="DUF8142"/>
</dbReference>
<dbReference type="Pfam" id="PF26465">
    <property type="entry name" value="DUF8142"/>
    <property type="match status" value="1"/>
</dbReference>
<feature type="transmembrane region" description="Helical" evidence="2">
    <location>
        <begin position="71"/>
        <end position="90"/>
    </location>
</feature>
<feature type="domain" description="DUF8142" evidence="3">
    <location>
        <begin position="17"/>
        <end position="99"/>
    </location>
</feature>
<keyword evidence="2" id="KW-0472">Membrane</keyword>
<reference evidence="4 5" key="1">
    <citation type="submission" date="2018-11" db="EMBL/GenBank/DDBJ databases">
        <title>Genomic analysis of Haloarcula hispanica CBA1121.</title>
        <authorList>
            <person name="Kim Y.B."/>
            <person name="Roh S.W."/>
        </authorList>
    </citation>
    <scope>NUCLEOTIDE SEQUENCE [LARGE SCALE GENOMIC DNA]</scope>
    <source>
        <strain evidence="4 5">CBA1121</strain>
    </source>
</reference>
<feature type="compositionally biased region" description="Basic and acidic residues" evidence="1">
    <location>
        <begin position="9"/>
        <end position="20"/>
    </location>
</feature>
<feature type="transmembrane region" description="Helical" evidence="2">
    <location>
        <begin position="44"/>
        <end position="65"/>
    </location>
</feature>
<name>A0A5J5LM11_HALHI</name>
<protein>
    <recommendedName>
        <fullName evidence="3">DUF8142 domain-containing protein</fullName>
    </recommendedName>
</protein>
<evidence type="ECO:0000313" key="4">
    <source>
        <dbReference type="EMBL" id="KAA9410459.1"/>
    </source>
</evidence>
<dbReference type="EMBL" id="RQWK01000001">
    <property type="protein sequence ID" value="KAA9410459.1"/>
    <property type="molecule type" value="Genomic_DNA"/>
</dbReference>
<evidence type="ECO:0000256" key="2">
    <source>
        <dbReference type="SAM" id="Phobius"/>
    </source>
</evidence>
<feature type="compositionally biased region" description="Low complexity" evidence="1">
    <location>
        <begin position="25"/>
        <end position="38"/>
    </location>
</feature>
<feature type="region of interest" description="Disordered" evidence="1">
    <location>
        <begin position="1"/>
        <end position="39"/>
    </location>
</feature>
<keyword evidence="2" id="KW-0812">Transmembrane</keyword>
<keyword evidence="2" id="KW-1133">Transmembrane helix</keyword>
<evidence type="ECO:0000259" key="3">
    <source>
        <dbReference type="Pfam" id="PF26465"/>
    </source>
</evidence>
<evidence type="ECO:0000313" key="5">
    <source>
        <dbReference type="Proteomes" id="UP000326244"/>
    </source>
</evidence>
<accession>A0A5J5LM11</accession>
<dbReference type="AlphaFoldDB" id="A0A5J5LM11"/>
<organism evidence="4 5">
    <name type="scientific">Haloarcula hispanica</name>
    <dbReference type="NCBI Taxonomy" id="51589"/>
    <lineage>
        <taxon>Archaea</taxon>
        <taxon>Methanobacteriati</taxon>
        <taxon>Methanobacteriota</taxon>
        <taxon>Stenosarchaea group</taxon>
        <taxon>Halobacteria</taxon>
        <taxon>Halobacteriales</taxon>
        <taxon>Haloarculaceae</taxon>
        <taxon>Haloarcula</taxon>
    </lineage>
</organism>
<evidence type="ECO:0000256" key="1">
    <source>
        <dbReference type="SAM" id="MobiDB-lite"/>
    </source>
</evidence>
<dbReference type="RefSeq" id="WP_151103634.1">
    <property type="nucleotide sequence ID" value="NZ_RQWK01000001.1"/>
</dbReference>
<comment type="caution">
    <text evidence="4">The sequence shown here is derived from an EMBL/GenBank/DDBJ whole genome shotgun (WGS) entry which is preliminary data.</text>
</comment>
<proteinExistence type="predicted"/>